<dbReference type="Pfam" id="PF00015">
    <property type="entry name" value="MCPsignal"/>
    <property type="match status" value="1"/>
</dbReference>
<gene>
    <name evidence="13" type="ORF">P5S46_04350</name>
</gene>
<dbReference type="Gene3D" id="3.30.450.20">
    <property type="entry name" value="PAS domain"/>
    <property type="match status" value="2"/>
</dbReference>
<keyword evidence="3" id="KW-0145">Chemotaxis</keyword>
<dbReference type="RefSeq" id="WP_039040322.1">
    <property type="nucleotide sequence ID" value="NZ_AP026375.1"/>
</dbReference>
<proteinExistence type="inferred from homology"/>
<dbReference type="Pfam" id="PF00672">
    <property type="entry name" value="HAMP"/>
    <property type="match status" value="1"/>
</dbReference>
<comment type="subcellular location">
    <subcellularLocation>
        <location evidence="1">Cell membrane</location>
        <topology evidence="1">Multi-pass membrane protein</topology>
    </subcellularLocation>
</comment>
<dbReference type="PROSITE" id="PS50885">
    <property type="entry name" value="HAMP"/>
    <property type="match status" value="1"/>
</dbReference>
<evidence type="ECO:0000256" key="4">
    <source>
        <dbReference type="ARBA" id="ARBA00022692"/>
    </source>
</evidence>
<evidence type="ECO:0000256" key="10">
    <source>
        <dbReference type="SAM" id="Phobius"/>
    </source>
</evidence>
<dbReference type="GO" id="GO:0007165">
    <property type="term" value="P:signal transduction"/>
    <property type="evidence" value="ECO:0007669"/>
    <property type="project" value="UniProtKB-KW"/>
</dbReference>
<comment type="similarity">
    <text evidence="8">Belongs to the methyl-accepting chemotaxis (MCP) protein family.</text>
</comment>
<dbReference type="Proteomes" id="UP001218423">
    <property type="component" value="Chromosome"/>
</dbReference>
<name>A0A9Q4YQ74_AERCA</name>
<dbReference type="Gene3D" id="1.10.287.950">
    <property type="entry name" value="Methyl-accepting chemotaxis protein"/>
    <property type="match status" value="1"/>
</dbReference>
<feature type="transmembrane region" description="Helical" evidence="10">
    <location>
        <begin position="273"/>
        <end position="295"/>
    </location>
</feature>
<dbReference type="SUPFAM" id="SSF58104">
    <property type="entry name" value="Methyl-accepting chemotaxis protein (MCP) signaling domain"/>
    <property type="match status" value="1"/>
</dbReference>
<dbReference type="CDD" id="cd12912">
    <property type="entry name" value="PDC2_MCP_like"/>
    <property type="match status" value="1"/>
</dbReference>
<evidence type="ECO:0000256" key="8">
    <source>
        <dbReference type="ARBA" id="ARBA00029447"/>
    </source>
</evidence>
<keyword evidence="6 10" id="KW-0472">Membrane</keyword>
<dbReference type="GO" id="GO:0006935">
    <property type="term" value="P:chemotaxis"/>
    <property type="evidence" value="ECO:0007669"/>
    <property type="project" value="UniProtKB-KW"/>
</dbReference>
<evidence type="ECO:0000256" key="3">
    <source>
        <dbReference type="ARBA" id="ARBA00022500"/>
    </source>
</evidence>
<dbReference type="InterPro" id="IPR033479">
    <property type="entry name" value="dCache_1"/>
</dbReference>
<dbReference type="SMART" id="SM00304">
    <property type="entry name" value="HAMP"/>
    <property type="match status" value="1"/>
</dbReference>
<reference evidence="13" key="1">
    <citation type="submission" date="2023-03" db="EMBL/GenBank/DDBJ databases">
        <title>Aeromonas caviae strain AC1520.</title>
        <authorList>
            <person name="Xie T."/>
            <person name="Zhang Q."/>
            <person name="Deng J."/>
            <person name="Li X."/>
        </authorList>
    </citation>
    <scope>NUCLEOTIDE SEQUENCE</scope>
    <source>
        <strain evidence="13">AC1520</strain>
    </source>
</reference>
<dbReference type="FunFam" id="1.10.287.950:FF:000001">
    <property type="entry name" value="Methyl-accepting chemotaxis sensory transducer"/>
    <property type="match status" value="1"/>
</dbReference>
<feature type="domain" description="HAMP" evidence="12">
    <location>
        <begin position="292"/>
        <end position="346"/>
    </location>
</feature>
<dbReference type="InterPro" id="IPR003660">
    <property type="entry name" value="HAMP_dom"/>
</dbReference>
<dbReference type="InterPro" id="IPR029151">
    <property type="entry name" value="Sensor-like_sf"/>
</dbReference>
<dbReference type="EMBL" id="CP120942">
    <property type="protein sequence ID" value="WFF98822.1"/>
    <property type="molecule type" value="Genomic_DNA"/>
</dbReference>
<dbReference type="Pfam" id="PF02743">
    <property type="entry name" value="dCache_1"/>
    <property type="match status" value="1"/>
</dbReference>
<feature type="domain" description="Methyl-accepting transducer" evidence="11">
    <location>
        <begin position="351"/>
        <end position="587"/>
    </location>
</feature>
<evidence type="ECO:0000256" key="9">
    <source>
        <dbReference type="PROSITE-ProRule" id="PRU00284"/>
    </source>
</evidence>
<evidence type="ECO:0000256" key="6">
    <source>
        <dbReference type="ARBA" id="ARBA00023136"/>
    </source>
</evidence>
<dbReference type="PANTHER" id="PTHR32089">
    <property type="entry name" value="METHYL-ACCEPTING CHEMOTAXIS PROTEIN MCPB"/>
    <property type="match status" value="1"/>
</dbReference>
<evidence type="ECO:0000256" key="5">
    <source>
        <dbReference type="ARBA" id="ARBA00022989"/>
    </source>
</evidence>
<dbReference type="PANTHER" id="PTHR32089:SF117">
    <property type="entry name" value="METHYL ACCEPTING SENSORY TRANSDUCER WITH CACHE_1 SMALL MOLECULE BINDING DOMAIN"/>
    <property type="match status" value="1"/>
</dbReference>
<evidence type="ECO:0000256" key="1">
    <source>
        <dbReference type="ARBA" id="ARBA00004651"/>
    </source>
</evidence>
<evidence type="ECO:0000256" key="2">
    <source>
        <dbReference type="ARBA" id="ARBA00022475"/>
    </source>
</evidence>
<keyword evidence="5 10" id="KW-1133">Transmembrane helix</keyword>
<dbReference type="CDD" id="cd12913">
    <property type="entry name" value="PDC1_MCP_like"/>
    <property type="match status" value="1"/>
</dbReference>
<keyword evidence="2" id="KW-1003">Cell membrane</keyword>
<evidence type="ECO:0000313" key="13">
    <source>
        <dbReference type="EMBL" id="WFF98822.1"/>
    </source>
</evidence>
<dbReference type="PROSITE" id="PS50111">
    <property type="entry name" value="CHEMOTAXIS_TRANSDUC_2"/>
    <property type="match status" value="1"/>
</dbReference>
<evidence type="ECO:0000259" key="11">
    <source>
        <dbReference type="PROSITE" id="PS50111"/>
    </source>
</evidence>
<keyword evidence="7 9" id="KW-0807">Transducer</keyword>
<sequence>MKNLSLKQKILLSVVIALSLVILLLSWQSYTSQKSMLLQGSQEQVQRLGSQQAASVSDWLAARRDVIQALGNKAGAEPLNALQQAQVSGRFQLTYFGEGSGKMNDSDPSINRDGYDPRSRGWYQEAMAKGGMIVTKPYLDVAYNILVVTLAQPAQGGVVGGDLSIASLVDDITKMKLPADGFAILMHKDGTVIAYKDAAKAMKPASEIDNDLTNALIDQSKASNSLVPAFFDNEGRDKLLWATDIPDTDWELVLVLDKSTLEAPLSSLLMTQLGLALLVLVGSILAISWLVSLLLGPLTKVSQALARIADGNGDLTQRIKIDANDEVGQLAGSFNRFVGSQHQLIANIRQLANELNADAERSLVTNQAAVEELQRQQQEVTMVATAVTEMASATMEIAGNAENTAAAAQQSAQSSEQGKILVNQTRQSINNLAEEVGQATGVIGELSRHAQAISGILSTIQGIAEQTNLLALNAAIEAARAGEQGRGFAVVADEVRVLSRRTQDSTQEIQSTIETLQQTTARAVSLMQTSQGLADNSVKDADAAAAALEEITQAVSLISDMAGQIATAAEEQTQVTGEITQNTTAIKDVSDEITASAMRDLDQAHNLKGRATNLNQQVSTFIL</sequence>
<evidence type="ECO:0000259" key="12">
    <source>
        <dbReference type="PROSITE" id="PS50885"/>
    </source>
</evidence>
<protein>
    <submittedName>
        <fullName evidence="13">Methyl-accepting chemotaxis protein</fullName>
    </submittedName>
</protein>
<dbReference type="AlphaFoldDB" id="A0A9Q4YQ74"/>
<accession>A0A9Q4YQ74</accession>
<evidence type="ECO:0000313" key="14">
    <source>
        <dbReference type="Proteomes" id="UP001218423"/>
    </source>
</evidence>
<dbReference type="CDD" id="cd11386">
    <property type="entry name" value="MCP_signal"/>
    <property type="match status" value="1"/>
</dbReference>
<dbReference type="GO" id="GO:0005886">
    <property type="term" value="C:plasma membrane"/>
    <property type="evidence" value="ECO:0007669"/>
    <property type="project" value="UniProtKB-SubCell"/>
</dbReference>
<dbReference type="InterPro" id="IPR004089">
    <property type="entry name" value="MCPsignal_dom"/>
</dbReference>
<evidence type="ECO:0000256" key="7">
    <source>
        <dbReference type="ARBA" id="ARBA00023224"/>
    </source>
</evidence>
<organism evidence="13 14">
    <name type="scientific">Aeromonas caviae</name>
    <name type="common">Aeromonas punctata</name>
    <dbReference type="NCBI Taxonomy" id="648"/>
    <lineage>
        <taxon>Bacteria</taxon>
        <taxon>Pseudomonadati</taxon>
        <taxon>Pseudomonadota</taxon>
        <taxon>Gammaproteobacteria</taxon>
        <taxon>Aeromonadales</taxon>
        <taxon>Aeromonadaceae</taxon>
        <taxon>Aeromonas</taxon>
    </lineage>
</organism>
<dbReference type="SUPFAM" id="SSF103190">
    <property type="entry name" value="Sensory domain-like"/>
    <property type="match status" value="1"/>
</dbReference>
<dbReference type="SMART" id="SM00283">
    <property type="entry name" value="MA"/>
    <property type="match status" value="1"/>
</dbReference>
<dbReference type="CDD" id="cd06225">
    <property type="entry name" value="HAMP"/>
    <property type="match status" value="1"/>
</dbReference>
<keyword evidence="4 10" id="KW-0812">Transmembrane</keyword>